<dbReference type="Proteomes" id="UP000306509">
    <property type="component" value="Unassembled WGS sequence"/>
</dbReference>
<organism evidence="1 2">
    <name type="scientific">Robinsoniella peoriensis</name>
    <dbReference type="NCBI Taxonomy" id="180332"/>
    <lineage>
        <taxon>Bacteria</taxon>
        <taxon>Bacillati</taxon>
        <taxon>Bacillota</taxon>
        <taxon>Clostridia</taxon>
        <taxon>Lachnospirales</taxon>
        <taxon>Lachnospiraceae</taxon>
        <taxon>Robinsoniella</taxon>
    </lineage>
</organism>
<name>A0A4U8QC49_9FIRM</name>
<comment type="caution">
    <text evidence="1">The sequence shown here is derived from an EMBL/GenBank/DDBJ whole genome shotgun (WGS) entry which is preliminary data.</text>
</comment>
<dbReference type="EMBL" id="QGQD01000007">
    <property type="protein sequence ID" value="TLD02672.1"/>
    <property type="molecule type" value="Genomic_DNA"/>
</dbReference>
<accession>A0A4U8QC49</accession>
<dbReference type="AlphaFoldDB" id="A0A4U8QC49"/>
<protein>
    <submittedName>
        <fullName evidence="1">Uncharacterized protein</fullName>
    </submittedName>
</protein>
<evidence type="ECO:0000313" key="2">
    <source>
        <dbReference type="Proteomes" id="UP000306509"/>
    </source>
</evidence>
<dbReference type="OrthoDB" id="2068443at2"/>
<sequence length="256" mass="30176">MNILGQAVKHKKYGKGVITELSENKITVCFAKSEKLFLFPEAFEQYLTLKNISIQTKIEKLNEERLRVIETGKQRMERDIKYRNRMYTMKIPLKSQVAYDILEEEITNLDYVETGCFLSGEMKGRPRTPSNVQPNSAVILTDCGNGGEDERCIIGIAMADEYFWGKECKDQQIKLHHKYKLILPYENRISFWRYFKREAFPDQWGRVPFKYFQNETMQKIIYDICNNAVGTEQEEETMELYSYFCSVNRIPEQTIT</sequence>
<keyword evidence="2" id="KW-1185">Reference proteome</keyword>
<evidence type="ECO:0000313" key="1">
    <source>
        <dbReference type="EMBL" id="TLD02672.1"/>
    </source>
</evidence>
<dbReference type="RefSeq" id="WP_027293228.1">
    <property type="nucleotide sequence ID" value="NZ_CABMJZ010000133.1"/>
</dbReference>
<gene>
    <name evidence="1" type="ORF">DSM106044_00407</name>
</gene>
<reference evidence="1 2" key="1">
    <citation type="journal article" date="2019" name="Anaerobe">
        <title>Detection of Robinsoniella peoriensis in multiple bone samples of a trauma patient.</title>
        <authorList>
            <person name="Schrottner P."/>
            <person name="Hartwich K."/>
            <person name="Bunk B."/>
            <person name="Schober I."/>
            <person name="Helbig S."/>
            <person name="Rudolph W.W."/>
            <person name="Gunzer F."/>
        </authorList>
    </citation>
    <scope>NUCLEOTIDE SEQUENCE [LARGE SCALE GENOMIC DNA]</scope>
    <source>
        <strain evidence="1 2">DSM 106044</strain>
    </source>
</reference>
<proteinExistence type="predicted"/>